<dbReference type="GO" id="GO:0032875">
    <property type="term" value="P:regulation of DNA endoreduplication"/>
    <property type="evidence" value="ECO:0007669"/>
    <property type="project" value="InterPro"/>
</dbReference>
<dbReference type="GO" id="GO:0030246">
    <property type="term" value="F:carbohydrate binding"/>
    <property type="evidence" value="ECO:0007669"/>
    <property type="project" value="UniProtKB-KW"/>
</dbReference>
<accession>A0A6A3CDE0</accession>
<organism evidence="4 5">
    <name type="scientific">Hibiscus syriacus</name>
    <name type="common">Rose of Sharon</name>
    <dbReference type="NCBI Taxonomy" id="106335"/>
    <lineage>
        <taxon>Eukaryota</taxon>
        <taxon>Viridiplantae</taxon>
        <taxon>Streptophyta</taxon>
        <taxon>Embryophyta</taxon>
        <taxon>Tracheophyta</taxon>
        <taxon>Spermatophyta</taxon>
        <taxon>Magnoliopsida</taxon>
        <taxon>eudicotyledons</taxon>
        <taxon>Gunneridae</taxon>
        <taxon>Pentapetalae</taxon>
        <taxon>rosids</taxon>
        <taxon>malvids</taxon>
        <taxon>Malvales</taxon>
        <taxon>Malvaceae</taxon>
        <taxon>Malvoideae</taxon>
        <taxon>Hibiscus</taxon>
    </lineage>
</organism>
<dbReference type="OrthoDB" id="1002177at2759"/>
<dbReference type="AlphaFoldDB" id="A0A6A3CDE0"/>
<evidence type="ECO:0000256" key="2">
    <source>
        <dbReference type="ARBA" id="ARBA00023306"/>
    </source>
</evidence>
<feature type="region of interest" description="Disordered" evidence="3">
    <location>
        <begin position="1"/>
        <end position="43"/>
    </location>
</feature>
<dbReference type="EMBL" id="VEPZ02000430">
    <property type="protein sequence ID" value="KAE8725159.1"/>
    <property type="molecule type" value="Genomic_DNA"/>
</dbReference>
<dbReference type="GO" id="GO:0004860">
    <property type="term" value="F:protein kinase inhibitor activity"/>
    <property type="evidence" value="ECO:0007669"/>
    <property type="project" value="UniProtKB-KW"/>
</dbReference>
<dbReference type="GO" id="GO:0005634">
    <property type="term" value="C:nucleus"/>
    <property type="evidence" value="ECO:0007669"/>
    <property type="project" value="TreeGrafter"/>
</dbReference>
<name>A0A6A3CDE0_HIBSY</name>
<dbReference type="InterPro" id="IPR040389">
    <property type="entry name" value="SMR"/>
</dbReference>
<evidence type="ECO:0000313" key="5">
    <source>
        <dbReference type="Proteomes" id="UP000436088"/>
    </source>
</evidence>
<reference evidence="4" key="1">
    <citation type="submission" date="2019-09" db="EMBL/GenBank/DDBJ databases">
        <title>Draft genome information of white flower Hibiscus syriacus.</title>
        <authorList>
            <person name="Kim Y.-M."/>
        </authorList>
    </citation>
    <scope>NUCLEOTIDE SEQUENCE [LARGE SCALE GENOMIC DNA]</scope>
    <source>
        <strain evidence="4">YM2019G1</strain>
    </source>
</reference>
<dbReference type="PANTHER" id="PTHR33142:SF28">
    <property type="entry name" value="CYCLIN-DEPENDENT PROTEIN KINASE INHIBITOR SMR13"/>
    <property type="match status" value="1"/>
</dbReference>
<keyword evidence="5" id="KW-1185">Reference proteome</keyword>
<feature type="compositionally biased region" description="Polar residues" evidence="3">
    <location>
        <begin position="25"/>
        <end position="43"/>
    </location>
</feature>
<evidence type="ECO:0000256" key="1">
    <source>
        <dbReference type="ARBA" id="ARBA00023013"/>
    </source>
</evidence>
<evidence type="ECO:0000256" key="3">
    <source>
        <dbReference type="SAM" id="MobiDB-lite"/>
    </source>
</evidence>
<evidence type="ECO:0000313" key="4">
    <source>
        <dbReference type="EMBL" id="KAE8725159.1"/>
    </source>
</evidence>
<keyword evidence="2" id="KW-0131">Cell cycle</keyword>
<protein>
    <submittedName>
        <fullName evidence="4">Curculin-like lectin family protein / PAN domain-containing protein</fullName>
    </submittedName>
</protein>
<proteinExistence type="predicted"/>
<comment type="caution">
    <text evidence="4">The sequence shown here is derived from an EMBL/GenBank/DDBJ whole genome shotgun (WGS) entry which is preliminary data.</text>
</comment>
<sequence>MARTATRNPRRRYRRRREVERDSDAGSSTDNNGFQALQSDTGSCCTPKGKGFKISEISACPPAPMKPKVAPKMSLSTRTFIASQDVEIFFFLAFQKCH</sequence>
<dbReference type="Proteomes" id="UP000436088">
    <property type="component" value="Unassembled WGS sequence"/>
</dbReference>
<gene>
    <name evidence="4" type="ORF">F3Y22_tig00009009pilonHSYRG00159</name>
</gene>
<dbReference type="PANTHER" id="PTHR33142">
    <property type="entry name" value="CYCLIN-DEPENDENT PROTEIN KINASE INHIBITOR SMR13"/>
    <property type="match status" value="1"/>
</dbReference>
<keyword evidence="1" id="KW-0649">Protein kinase inhibitor</keyword>